<keyword evidence="1" id="KW-1133">Transmembrane helix</keyword>
<evidence type="ECO:0000313" key="4">
    <source>
        <dbReference type="Proteomes" id="UP000186336"/>
    </source>
</evidence>
<dbReference type="PANTHER" id="PTHR35342">
    <property type="entry name" value="TRICARBOXYLIC TRANSPORT PROTEIN"/>
    <property type="match status" value="1"/>
</dbReference>
<evidence type="ECO:0000259" key="2">
    <source>
        <dbReference type="Pfam" id="PF01970"/>
    </source>
</evidence>
<feature type="transmembrane region" description="Helical" evidence="1">
    <location>
        <begin position="469"/>
        <end position="488"/>
    </location>
</feature>
<keyword evidence="4" id="KW-1185">Reference proteome</keyword>
<proteinExistence type="predicted"/>
<gene>
    <name evidence="3" type="ORF">BWR18_15980</name>
</gene>
<feature type="transmembrane region" description="Helical" evidence="1">
    <location>
        <begin position="198"/>
        <end position="219"/>
    </location>
</feature>
<reference evidence="3 4" key="1">
    <citation type="submission" date="2017-01" db="EMBL/GenBank/DDBJ databases">
        <title>Complete genome of Tateyamaria omphalii DOK1-4 isolated from seawater in Dokdo.</title>
        <authorList>
            <person name="Kim J.H."/>
            <person name="Chi W.-J."/>
        </authorList>
    </citation>
    <scope>NUCLEOTIDE SEQUENCE [LARGE SCALE GENOMIC DNA]</scope>
    <source>
        <strain evidence="3 4">DOK1-4</strain>
    </source>
</reference>
<feature type="transmembrane region" description="Helical" evidence="1">
    <location>
        <begin position="12"/>
        <end position="31"/>
    </location>
</feature>
<feature type="transmembrane region" description="Helical" evidence="1">
    <location>
        <begin position="318"/>
        <end position="341"/>
    </location>
</feature>
<feature type="transmembrane region" description="Helical" evidence="1">
    <location>
        <begin position="432"/>
        <end position="449"/>
    </location>
</feature>
<dbReference type="EMBL" id="CP019312">
    <property type="protein sequence ID" value="APX13013.1"/>
    <property type="molecule type" value="Genomic_DNA"/>
</dbReference>
<evidence type="ECO:0000313" key="3">
    <source>
        <dbReference type="EMBL" id="APX13013.1"/>
    </source>
</evidence>
<dbReference type="AlphaFoldDB" id="A0A1P8MYA3"/>
<evidence type="ECO:0000256" key="1">
    <source>
        <dbReference type="SAM" id="Phobius"/>
    </source>
</evidence>
<dbReference type="Proteomes" id="UP000186336">
    <property type="component" value="Chromosome"/>
</dbReference>
<accession>A0A1P8MYA3</accession>
<dbReference type="PANTHER" id="PTHR35342:SF5">
    <property type="entry name" value="TRICARBOXYLIC TRANSPORT PROTEIN"/>
    <property type="match status" value="1"/>
</dbReference>
<protein>
    <submittedName>
        <fullName evidence="3">TRAP transporter</fullName>
    </submittedName>
</protein>
<sequence length="506" mass="52840">MFETIIGGFDLFFSPLAIALTFAGILIGLLVGALPGLGPLMGIILLLPVAISLPPLAGMGFLISIFVGGSCGGAISAILLRIPGTPIAAATLLDGYPMAQKGEASKAIGIALAASSLGGLVGGVVLIVAAPVLAGFASRFAPPEYTMLAITGLLTISLISEGTFVKGLLACCFGLLLSTIGTDEFSTGYRFTFGSHHMLNGFHIVAVVVGLFAISEMTFQMARDDLMDKPKLEIARPSLKAVVQTLRHWKNLLRSSAVGVFFGSLPGAGGDISSFSSYAVAKSFAKPEEKYGEGAEGGVVATEAANNATVGGTLVPTLALGIPGDASSAMLLGALLILGFIPGPEMFLMQPDFVGGLFLVYMASNVMLFFAGILAAPFFIRVLLIPKAYLIPTILILCCIGTFALQGSVFDLMVMLGFGLIGILFRLAKYPLAPIVLGLILGPILEANLRRSLLISRDGYWIFVDRPVAAALIVIDVVILVGFAVVSVRRWRAAKQSCGLDPHMRD</sequence>
<dbReference type="Pfam" id="PF01970">
    <property type="entry name" value="TctA"/>
    <property type="match status" value="1"/>
</dbReference>
<feature type="domain" description="DUF112" evidence="2">
    <location>
        <begin position="19"/>
        <end position="437"/>
    </location>
</feature>
<keyword evidence="1" id="KW-0472">Membrane</keyword>
<dbReference type="OrthoDB" id="9791872at2"/>
<name>A0A1P8MYA3_9RHOB</name>
<dbReference type="KEGG" id="tom:BWR18_15980"/>
<feature type="transmembrane region" description="Helical" evidence="1">
    <location>
        <begin position="108"/>
        <end position="133"/>
    </location>
</feature>
<dbReference type="STRING" id="299262.BWR18_15980"/>
<dbReference type="InterPro" id="IPR002823">
    <property type="entry name" value="DUF112_TM"/>
</dbReference>
<feature type="transmembrane region" description="Helical" evidence="1">
    <location>
        <begin position="392"/>
        <end position="425"/>
    </location>
</feature>
<feature type="transmembrane region" description="Helical" evidence="1">
    <location>
        <begin position="353"/>
        <end position="380"/>
    </location>
</feature>
<keyword evidence="1" id="KW-0812">Transmembrane</keyword>
<organism evidence="3 4">
    <name type="scientific">Tateyamaria omphalii</name>
    <dbReference type="NCBI Taxonomy" id="299262"/>
    <lineage>
        <taxon>Bacteria</taxon>
        <taxon>Pseudomonadati</taxon>
        <taxon>Pseudomonadota</taxon>
        <taxon>Alphaproteobacteria</taxon>
        <taxon>Rhodobacterales</taxon>
        <taxon>Roseobacteraceae</taxon>
        <taxon>Tateyamaria</taxon>
    </lineage>
</organism>
<feature type="transmembrane region" description="Helical" evidence="1">
    <location>
        <begin position="145"/>
        <end position="177"/>
    </location>
</feature>
<dbReference type="RefSeq" id="WP_076629435.1">
    <property type="nucleotide sequence ID" value="NZ_CP019312.1"/>
</dbReference>